<dbReference type="EMBL" id="AP005487">
    <property type="protein sequence ID" value="BAD01419.1"/>
    <property type="molecule type" value="Genomic_DNA"/>
</dbReference>
<dbReference type="AlphaFoldDB" id="Q6Z0N0"/>
<evidence type="ECO:0000313" key="2">
    <source>
        <dbReference type="Proteomes" id="UP000000763"/>
    </source>
</evidence>
<gene>
    <name evidence="1" type="primary">OJ1212_C09.14</name>
</gene>
<organism evidence="1 2">
    <name type="scientific">Oryza sativa subsp. japonica</name>
    <name type="common">Rice</name>
    <dbReference type="NCBI Taxonomy" id="39947"/>
    <lineage>
        <taxon>Eukaryota</taxon>
        <taxon>Viridiplantae</taxon>
        <taxon>Streptophyta</taxon>
        <taxon>Embryophyta</taxon>
        <taxon>Tracheophyta</taxon>
        <taxon>Spermatophyta</taxon>
        <taxon>Magnoliopsida</taxon>
        <taxon>Liliopsida</taxon>
        <taxon>Poales</taxon>
        <taxon>Poaceae</taxon>
        <taxon>BOP clade</taxon>
        <taxon>Oryzoideae</taxon>
        <taxon>Oryzeae</taxon>
        <taxon>Oryzinae</taxon>
        <taxon>Oryza</taxon>
        <taxon>Oryza sativa</taxon>
    </lineage>
</organism>
<evidence type="ECO:0000313" key="1">
    <source>
        <dbReference type="EMBL" id="BAD01419.1"/>
    </source>
</evidence>
<name>Q6Z0N0_ORYSJ</name>
<sequence>MAPLFLPLCQCHPLNGGGDGDSSTFSADDYSSPPPREVMIFPEIRLFNGILGYVRRCGRDAGGFVVAVPGREAIAGGGTRFQWRFDGTSRTKQGASEIDDMSVQDLV</sequence>
<reference evidence="2" key="2">
    <citation type="journal article" date="2008" name="Nucleic Acids Res.">
        <title>The rice annotation project database (RAP-DB): 2008 update.</title>
        <authorList>
            <consortium name="The rice annotation project (RAP)"/>
        </authorList>
    </citation>
    <scope>GENOME REANNOTATION</scope>
    <source>
        <strain evidence="2">cv. Nipponbare</strain>
    </source>
</reference>
<protein>
    <submittedName>
        <fullName evidence="1">Uncharacterized protein</fullName>
    </submittedName>
</protein>
<reference evidence="2" key="1">
    <citation type="journal article" date="2005" name="Nature">
        <title>The map-based sequence of the rice genome.</title>
        <authorList>
            <consortium name="International rice genome sequencing project (IRGSP)"/>
            <person name="Matsumoto T."/>
            <person name="Wu J."/>
            <person name="Kanamori H."/>
            <person name="Katayose Y."/>
            <person name="Fujisawa M."/>
            <person name="Namiki N."/>
            <person name="Mizuno H."/>
            <person name="Yamamoto K."/>
            <person name="Antonio B.A."/>
            <person name="Baba T."/>
            <person name="Sakata K."/>
            <person name="Nagamura Y."/>
            <person name="Aoki H."/>
            <person name="Arikawa K."/>
            <person name="Arita K."/>
            <person name="Bito T."/>
            <person name="Chiden Y."/>
            <person name="Fujitsuka N."/>
            <person name="Fukunaka R."/>
            <person name="Hamada M."/>
            <person name="Harada C."/>
            <person name="Hayashi A."/>
            <person name="Hijishita S."/>
            <person name="Honda M."/>
            <person name="Hosokawa S."/>
            <person name="Ichikawa Y."/>
            <person name="Idonuma A."/>
            <person name="Iijima M."/>
            <person name="Ikeda M."/>
            <person name="Ikeno M."/>
            <person name="Ito K."/>
            <person name="Ito S."/>
            <person name="Ito T."/>
            <person name="Ito Y."/>
            <person name="Ito Y."/>
            <person name="Iwabuchi A."/>
            <person name="Kamiya K."/>
            <person name="Karasawa W."/>
            <person name="Kurita K."/>
            <person name="Katagiri S."/>
            <person name="Kikuta A."/>
            <person name="Kobayashi H."/>
            <person name="Kobayashi N."/>
            <person name="Machita K."/>
            <person name="Maehara T."/>
            <person name="Masukawa M."/>
            <person name="Mizubayashi T."/>
            <person name="Mukai Y."/>
            <person name="Nagasaki H."/>
            <person name="Nagata Y."/>
            <person name="Naito S."/>
            <person name="Nakashima M."/>
            <person name="Nakama Y."/>
            <person name="Nakamichi Y."/>
            <person name="Nakamura M."/>
            <person name="Meguro A."/>
            <person name="Negishi M."/>
            <person name="Ohta I."/>
            <person name="Ohta T."/>
            <person name="Okamoto M."/>
            <person name="Ono N."/>
            <person name="Saji S."/>
            <person name="Sakaguchi M."/>
            <person name="Sakai K."/>
            <person name="Shibata M."/>
            <person name="Shimokawa T."/>
            <person name="Song J."/>
            <person name="Takazaki Y."/>
            <person name="Terasawa K."/>
            <person name="Tsugane M."/>
            <person name="Tsuji K."/>
            <person name="Ueda S."/>
            <person name="Waki K."/>
            <person name="Yamagata H."/>
            <person name="Yamamoto M."/>
            <person name="Yamamoto S."/>
            <person name="Yamane H."/>
            <person name="Yoshiki S."/>
            <person name="Yoshihara R."/>
            <person name="Yukawa K."/>
            <person name="Zhong H."/>
            <person name="Yano M."/>
            <person name="Yuan Q."/>
            <person name="Ouyang S."/>
            <person name="Liu J."/>
            <person name="Jones K.M."/>
            <person name="Gansberger K."/>
            <person name="Moffat K."/>
            <person name="Hill J."/>
            <person name="Bera J."/>
            <person name="Fadrosh D."/>
            <person name="Jin S."/>
            <person name="Johri S."/>
            <person name="Kim M."/>
            <person name="Overton L."/>
            <person name="Reardon M."/>
            <person name="Tsitrin T."/>
            <person name="Vuong H."/>
            <person name="Weaver B."/>
            <person name="Ciecko A."/>
            <person name="Tallon L."/>
            <person name="Jackson J."/>
            <person name="Pai G."/>
            <person name="Aken S.V."/>
            <person name="Utterback T."/>
            <person name="Reidmuller S."/>
            <person name="Feldblyum T."/>
            <person name="Hsiao J."/>
            <person name="Zismann V."/>
            <person name="Iobst S."/>
            <person name="de Vazeille A.R."/>
            <person name="Buell C.R."/>
            <person name="Ying K."/>
            <person name="Li Y."/>
            <person name="Lu T."/>
            <person name="Huang Y."/>
            <person name="Zhao Q."/>
            <person name="Feng Q."/>
            <person name="Zhang L."/>
            <person name="Zhu J."/>
            <person name="Weng Q."/>
            <person name="Mu J."/>
            <person name="Lu Y."/>
            <person name="Fan D."/>
            <person name="Liu Y."/>
            <person name="Guan J."/>
            <person name="Zhang Y."/>
            <person name="Yu S."/>
            <person name="Liu X."/>
            <person name="Zhang Y."/>
            <person name="Hong G."/>
            <person name="Han B."/>
            <person name="Choisne N."/>
            <person name="Demange N."/>
            <person name="Orjeda G."/>
            <person name="Samain S."/>
            <person name="Cattolico L."/>
            <person name="Pelletier E."/>
            <person name="Couloux A."/>
            <person name="Segurens B."/>
            <person name="Wincker P."/>
            <person name="D'Hont A."/>
            <person name="Scarpelli C."/>
            <person name="Weissenbach J."/>
            <person name="Salanoubat M."/>
            <person name="Quetier F."/>
            <person name="Yu Y."/>
            <person name="Kim H.R."/>
            <person name="Rambo T."/>
            <person name="Currie J."/>
            <person name="Collura K."/>
            <person name="Luo M."/>
            <person name="Yang T."/>
            <person name="Ammiraju J.S.S."/>
            <person name="Engler F."/>
            <person name="Soderlund C."/>
            <person name="Wing R.A."/>
            <person name="Palmer L.E."/>
            <person name="de la Bastide M."/>
            <person name="Spiegel L."/>
            <person name="Nascimento L."/>
            <person name="Zutavern T."/>
            <person name="O'Shaughnessy A."/>
            <person name="Dike S."/>
            <person name="Dedhia N."/>
            <person name="Preston R."/>
            <person name="Balija V."/>
            <person name="McCombie W.R."/>
            <person name="Chow T."/>
            <person name="Chen H."/>
            <person name="Chung M."/>
            <person name="Chen C."/>
            <person name="Shaw J."/>
            <person name="Wu H."/>
            <person name="Hsiao K."/>
            <person name="Chao Y."/>
            <person name="Chu M."/>
            <person name="Cheng C."/>
            <person name="Hour A."/>
            <person name="Lee P."/>
            <person name="Lin S."/>
            <person name="Lin Y."/>
            <person name="Liou J."/>
            <person name="Liu S."/>
            <person name="Hsing Y."/>
            <person name="Raghuvanshi S."/>
            <person name="Mohanty A."/>
            <person name="Bharti A.K."/>
            <person name="Gaur A."/>
            <person name="Gupta V."/>
            <person name="Kumar D."/>
            <person name="Ravi V."/>
            <person name="Vij S."/>
            <person name="Kapur A."/>
            <person name="Khurana P."/>
            <person name="Khurana P."/>
            <person name="Khurana J.P."/>
            <person name="Tyagi A.K."/>
            <person name="Gaikwad K."/>
            <person name="Singh A."/>
            <person name="Dalal V."/>
            <person name="Srivastava S."/>
            <person name="Dixit A."/>
            <person name="Pal A.K."/>
            <person name="Ghazi I.A."/>
            <person name="Yadav M."/>
            <person name="Pandit A."/>
            <person name="Bhargava A."/>
            <person name="Sureshbabu K."/>
            <person name="Batra K."/>
            <person name="Sharma T.R."/>
            <person name="Mohapatra T."/>
            <person name="Singh N.K."/>
            <person name="Messing J."/>
            <person name="Nelson A.B."/>
            <person name="Fuks G."/>
            <person name="Kavchok S."/>
            <person name="Keizer G."/>
            <person name="Linton E."/>
            <person name="Llaca V."/>
            <person name="Song R."/>
            <person name="Tanyolac B."/>
            <person name="Young S."/>
            <person name="Ho-Il K."/>
            <person name="Hahn J.H."/>
            <person name="Sangsakoo G."/>
            <person name="Vanavichit A."/>
            <person name="de Mattos Luiz.A.T."/>
            <person name="Zimmer P.D."/>
            <person name="Malone G."/>
            <person name="Dellagostin O."/>
            <person name="de Oliveira A.C."/>
            <person name="Bevan M."/>
            <person name="Bancroft I."/>
            <person name="Minx P."/>
            <person name="Cordum H."/>
            <person name="Wilson R."/>
            <person name="Cheng Z."/>
            <person name="Jin W."/>
            <person name="Jiang J."/>
            <person name="Leong S.A."/>
            <person name="Iwama H."/>
            <person name="Gojobori T."/>
            <person name="Itoh T."/>
            <person name="Niimura Y."/>
            <person name="Fujii Y."/>
            <person name="Habara T."/>
            <person name="Sakai H."/>
            <person name="Sato Y."/>
            <person name="Wilson G."/>
            <person name="Kumar K."/>
            <person name="McCouch S."/>
            <person name="Juretic N."/>
            <person name="Hoen D."/>
            <person name="Wright S."/>
            <person name="Bruskiewich R."/>
            <person name="Bureau T."/>
            <person name="Miyao A."/>
            <person name="Hirochika H."/>
            <person name="Nishikawa T."/>
            <person name="Kadowaki K."/>
            <person name="Sugiura M."/>
            <person name="Burr B."/>
            <person name="Sasaki T."/>
        </authorList>
    </citation>
    <scope>NUCLEOTIDE SEQUENCE [LARGE SCALE GENOMIC DNA]</scope>
    <source>
        <strain evidence="2">cv. Nipponbare</strain>
    </source>
</reference>
<proteinExistence type="predicted"/>
<dbReference type="Proteomes" id="UP000000763">
    <property type="component" value="Chromosome 8"/>
</dbReference>
<accession>Q6Z0N0</accession>